<gene>
    <name evidence="1" type="ORF">MXD59_16070</name>
</gene>
<evidence type="ECO:0000313" key="1">
    <source>
        <dbReference type="EMBL" id="MCK9877272.1"/>
    </source>
</evidence>
<reference evidence="1 2" key="1">
    <citation type="submission" date="2022-04" db="EMBL/GenBank/DDBJ databases">
        <title>Genome diversity in the genus Frankia.</title>
        <authorList>
            <person name="Carlos-Shanley C."/>
            <person name="Hahn D."/>
        </authorList>
    </citation>
    <scope>NUCLEOTIDE SEQUENCE [LARGE SCALE GENOMIC DNA]</scope>
    <source>
        <strain evidence="1 2">Ag45/Mut15</strain>
    </source>
</reference>
<dbReference type="Proteomes" id="UP001201873">
    <property type="component" value="Unassembled WGS sequence"/>
</dbReference>
<dbReference type="InterPro" id="IPR018691">
    <property type="entry name" value="DUF2188"/>
</dbReference>
<dbReference type="EMBL" id="JALKFT010000015">
    <property type="protein sequence ID" value="MCK9877272.1"/>
    <property type="molecule type" value="Genomic_DNA"/>
</dbReference>
<accession>A0ABT0K1C8</accession>
<evidence type="ECO:0000313" key="2">
    <source>
        <dbReference type="Proteomes" id="UP001201873"/>
    </source>
</evidence>
<comment type="caution">
    <text evidence="1">The sequence shown here is derived from an EMBL/GenBank/DDBJ whole genome shotgun (WGS) entry which is preliminary data.</text>
</comment>
<organism evidence="1 2">
    <name type="scientific">Frankia umida</name>
    <dbReference type="NCBI Taxonomy" id="573489"/>
    <lineage>
        <taxon>Bacteria</taxon>
        <taxon>Bacillati</taxon>
        <taxon>Actinomycetota</taxon>
        <taxon>Actinomycetes</taxon>
        <taxon>Frankiales</taxon>
        <taxon>Frankiaceae</taxon>
        <taxon>Frankia</taxon>
    </lineage>
</organism>
<keyword evidence="2" id="KW-1185">Reference proteome</keyword>
<protein>
    <submittedName>
        <fullName evidence="1">DUF2188 domain-containing protein</fullName>
    </submittedName>
</protein>
<proteinExistence type="predicted"/>
<dbReference type="Pfam" id="PF09954">
    <property type="entry name" value="DUF2188"/>
    <property type="match status" value="1"/>
</dbReference>
<dbReference type="RefSeq" id="WP_248825525.1">
    <property type="nucleotide sequence ID" value="NZ_JALKFT010000015.1"/>
</dbReference>
<name>A0ABT0K1C8_9ACTN</name>
<sequence length="74" mass="8533">MANHKVYRVVPKGGWWQIRHEESFISTHRAKDEGVSIAQKLAIKNQPSQLLLQRADGTTETEWTYDEDQLAPKV</sequence>